<dbReference type="InterPro" id="IPR000490">
    <property type="entry name" value="Glyco_hydro_17"/>
</dbReference>
<evidence type="ECO:0000313" key="7">
    <source>
        <dbReference type="Proteomes" id="UP001237642"/>
    </source>
</evidence>
<feature type="signal peptide" evidence="5">
    <location>
        <begin position="1"/>
        <end position="21"/>
    </location>
</feature>
<reference evidence="6" key="1">
    <citation type="submission" date="2023-02" db="EMBL/GenBank/DDBJ databases">
        <title>Genome of toxic invasive species Heracleum sosnowskyi carries increased number of genes despite the absence of recent whole-genome duplications.</title>
        <authorList>
            <person name="Schelkunov M."/>
            <person name="Shtratnikova V."/>
            <person name="Makarenko M."/>
            <person name="Klepikova A."/>
            <person name="Omelchenko D."/>
            <person name="Novikova G."/>
            <person name="Obukhova E."/>
            <person name="Bogdanov V."/>
            <person name="Penin A."/>
            <person name="Logacheva M."/>
        </authorList>
    </citation>
    <scope>NUCLEOTIDE SEQUENCE</scope>
    <source>
        <strain evidence="6">Hsosn_3</strain>
        <tissue evidence="6">Leaf</tissue>
    </source>
</reference>
<dbReference type="InterPro" id="IPR017853">
    <property type="entry name" value="GH"/>
</dbReference>
<dbReference type="Pfam" id="PF00332">
    <property type="entry name" value="Glyco_hydro_17"/>
    <property type="match status" value="1"/>
</dbReference>
<dbReference type="GO" id="GO:0005975">
    <property type="term" value="P:carbohydrate metabolic process"/>
    <property type="evidence" value="ECO:0007669"/>
    <property type="project" value="InterPro"/>
</dbReference>
<evidence type="ECO:0000256" key="3">
    <source>
        <dbReference type="ARBA" id="ARBA00023295"/>
    </source>
</evidence>
<evidence type="ECO:0000256" key="4">
    <source>
        <dbReference type="RuleBase" id="RU004335"/>
    </source>
</evidence>
<keyword evidence="7" id="KW-1185">Reference proteome</keyword>
<keyword evidence="5" id="KW-0732">Signal</keyword>
<proteinExistence type="inferred from homology"/>
<reference evidence="6" key="2">
    <citation type="submission" date="2023-05" db="EMBL/GenBank/DDBJ databases">
        <authorList>
            <person name="Schelkunov M.I."/>
        </authorList>
    </citation>
    <scope>NUCLEOTIDE SEQUENCE</scope>
    <source>
        <strain evidence="6">Hsosn_3</strain>
        <tissue evidence="6">Leaf</tissue>
    </source>
</reference>
<accession>A0AAD8N5F4</accession>
<gene>
    <name evidence="6" type="ORF">POM88_007247</name>
</gene>
<dbReference type="Proteomes" id="UP001237642">
    <property type="component" value="Unassembled WGS sequence"/>
</dbReference>
<dbReference type="EMBL" id="JAUIZM010000002">
    <property type="protein sequence ID" value="KAK1397384.1"/>
    <property type="molecule type" value="Genomic_DNA"/>
</dbReference>
<dbReference type="GO" id="GO:0004553">
    <property type="term" value="F:hydrolase activity, hydrolyzing O-glycosyl compounds"/>
    <property type="evidence" value="ECO:0007669"/>
    <property type="project" value="InterPro"/>
</dbReference>
<name>A0AAD8N5F4_9APIA</name>
<sequence length="126" mass="13604">MASKKLLLLFSVFAFLHATLGATLPRGPEAGPQPVGLCYGTFSTNQPSAQEAVSLVKSVGIRRMRLYGPDHNAFQALRNTGIEVVLGVPNNELQSLINGFKQMSKTIKMSTSGTLLLVMELLRTSL</sequence>
<comment type="similarity">
    <text evidence="1 4">Belongs to the glycosyl hydrolase 17 family.</text>
</comment>
<organism evidence="6 7">
    <name type="scientific">Heracleum sosnowskyi</name>
    <dbReference type="NCBI Taxonomy" id="360622"/>
    <lineage>
        <taxon>Eukaryota</taxon>
        <taxon>Viridiplantae</taxon>
        <taxon>Streptophyta</taxon>
        <taxon>Embryophyta</taxon>
        <taxon>Tracheophyta</taxon>
        <taxon>Spermatophyta</taxon>
        <taxon>Magnoliopsida</taxon>
        <taxon>eudicotyledons</taxon>
        <taxon>Gunneridae</taxon>
        <taxon>Pentapetalae</taxon>
        <taxon>asterids</taxon>
        <taxon>campanulids</taxon>
        <taxon>Apiales</taxon>
        <taxon>Apiaceae</taxon>
        <taxon>Apioideae</taxon>
        <taxon>apioid superclade</taxon>
        <taxon>Tordylieae</taxon>
        <taxon>Tordyliinae</taxon>
        <taxon>Heracleum</taxon>
    </lineage>
</organism>
<evidence type="ECO:0008006" key="8">
    <source>
        <dbReference type="Google" id="ProtNLM"/>
    </source>
</evidence>
<dbReference type="InterPro" id="IPR044965">
    <property type="entry name" value="Glyco_hydro_17_plant"/>
</dbReference>
<comment type="caution">
    <text evidence="6">The sequence shown here is derived from an EMBL/GenBank/DDBJ whole genome shotgun (WGS) entry which is preliminary data.</text>
</comment>
<evidence type="ECO:0000256" key="2">
    <source>
        <dbReference type="ARBA" id="ARBA00022801"/>
    </source>
</evidence>
<protein>
    <recommendedName>
        <fullName evidence="8">Glucan endo-1,3-beta-D-glucosidase</fullName>
    </recommendedName>
</protein>
<evidence type="ECO:0000256" key="1">
    <source>
        <dbReference type="ARBA" id="ARBA00008773"/>
    </source>
</evidence>
<evidence type="ECO:0000256" key="5">
    <source>
        <dbReference type="SAM" id="SignalP"/>
    </source>
</evidence>
<keyword evidence="3" id="KW-0326">Glycosidase</keyword>
<feature type="chain" id="PRO_5042121885" description="Glucan endo-1,3-beta-D-glucosidase" evidence="5">
    <location>
        <begin position="22"/>
        <end position="126"/>
    </location>
</feature>
<dbReference type="SUPFAM" id="SSF51445">
    <property type="entry name" value="(Trans)glycosidases"/>
    <property type="match status" value="1"/>
</dbReference>
<evidence type="ECO:0000313" key="6">
    <source>
        <dbReference type="EMBL" id="KAK1397384.1"/>
    </source>
</evidence>
<keyword evidence="2" id="KW-0378">Hydrolase</keyword>
<dbReference type="Gene3D" id="3.20.20.80">
    <property type="entry name" value="Glycosidases"/>
    <property type="match status" value="1"/>
</dbReference>
<dbReference type="PANTHER" id="PTHR32227">
    <property type="entry name" value="GLUCAN ENDO-1,3-BETA-GLUCOSIDASE BG1-RELATED-RELATED"/>
    <property type="match status" value="1"/>
</dbReference>
<dbReference type="AlphaFoldDB" id="A0AAD8N5F4"/>